<sequence>MIVALADTLAAWPNLAIVLTFTGVLLVLLVVVQSLGRLLPEEGREARATAALDTFKVLGPLTGVFLSFSLVQAIGQFRTADVNVTREAANVYQLDRALNGASSMTDTRPARLALRAYVRHLVSHEWPALHEGHESRETTQALLRVQQAVDAMLETLPSEVRFSNDIDKNLDEMQDDRATRLGIAHGGLPAVMWSVLAALFTLLFACAAFLQGSATRHPLPILYIAGLGLLSALLFIMDRPFQGELSVSPSALIKIQSQLDARLR</sequence>
<accession>A0ABU0L8R5</accession>
<dbReference type="Pfam" id="PF14023">
    <property type="entry name" value="Bestrophin-like"/>
    <property type="match status" value="1"/>
</dbReference>
<proteinExistence type="predicted"/>
<feature type="transmembrane region" description="Helical" evidence="1">
    <location>
        <begin position="190"/>
        <end position="211"/>
    </location>
</feature>
<evidence type="ECO:0000256" key="1">
    <source>
        <dbReference type="SAM" id="Phobius"/>
    </source>
</evidence>
<reference evidence="2 3" key="1">
    <citation type="submission" date="2023-07" db="EMBL/GenBank/DDBJ databases">
        <title>Genomic Encyclopedia of Type Strains, Phase IV (KMG-IV): sequencing the most valuable type-strain genomes for metagenomic binning, comparative biology and taxonomic classification.</title>
        <authorList>
            <person name="Goeker M."/>
        </authorList>
    </citation>
    <scope>NUCLEOTIDE SEQUENCE [LARGE SCALE GENOMIC DNA]</scope>
    <source>
        <strain evidence="2 3">DSM 3770</strain>
    </source>
</reference>
<dbReference type="Proteomes" id="UP001241747">
    <property type="component" value="Unassembled WGS sequence"/>
</dbReference>
<organism evidence="2 3">
    <name type="scientific">Xanthobacter agilis</name>
    <dbReference type="NCBI Taxonomy" id="47492"/>
    <lineage>
        <taxon>Bacteria</taxon>
        <taxon>Pseudomonadati</taxon>
        <taxon>Pseudomonadota</taxon>
        <taxon>Alphaproteobacteria</taxon>
        <taxon>Hyphomicrobiales</taxon>
        <taxon>Xanthobacteraceae</taxon>
        <taxon>Xanthobacter</taxon>
    </lineage>
</organism>
<keyword evidence="1" id="KW-0472">Membrane</keyword>
<protein>
    <recommendedName>
        <fullName evidence="4">DUF4239 domain-containing protein</fullName>
    </recommendedName>
</protein>
<keyword evidence="3" id="KW-1185">Reference proteome</keyword>
<evidence type="ECO:0008006" key="4">
    <source>
        <dbReference type="Google" id="ProtNLM"/>
    </source>
</evidence>
<dbReference type="EMBL" id="JAUSVY010000001">
    <property type="protein sequence ID" value="MDQ0503541.1"/>
    <property type="molecule type" value="Genomic_DNA"/>
</dbReference>
<comment type="caution">
    <text evidence="2">The sequence shown here is derived from an EMBL/GenBank/DDBJ whole genome shotgun (WGS) entry which is preliminary data.</text>
</comment>
<keyword evidence="1" id="KW-1133">Transmembrane helix</keyword>
<gene>
    <name evidence="2" type="ORF">QOZ94_000311</name>
</gene>
<name>A0ABU0L8R5_XANAG</name>
<feature type="transmembrane region" description="Helical" evidence="1">
    <location>
        <begin position="12"/>
        <end position="32"/>
    </location>
</feature>
<feature type="transmembrane region" description="Helical" evidence="1">
    <location>
        <begin position="217"/>
        <end position="236"/>
    </location>
</feature>
<dbReference type="RefSeq" id="WP_237344152.1">
    <property type="nucleotide sequence ID" value="NZ_JABWGX010000003.1"/>
</dbReference>
<dbReference type="InterPro" id="IPR025333">
    <property type="entry name" value="DUF4239"/>
</dbReference>
<evidence type="ECO:0000313" key="3">
    <source>
        <dbReference type="Proteomes" id="UP001241747"/>
    </source>
</evidence>
<keyword evidence="1" id="KW-0812">Transmembrane</keyword>
<evidence type="ECO:0000313" key="2">
    <source>
        <dbReference type="EMBL" id="MDQ0503541.1"/>
    </source>
</evidence>